<dbReference type="EMBL" id="HBIA01018032">
    <property type="protein sequence ID" value="CAE0237171.1"/>
    <property type="molecule type" value="Transcribed_RNA"/>
</dbReference>
<evidence type="ECO:0000256" key="2">
    <source>
        <dbReference type="ARBA" id="ARBA00009815"/>
    </source>
</evidence>
<gene>
    <name evidence="11" type="ORF">SRAS04492_LOCUS8980</name>
</gene>
<dbReference type="PROSITE" id="PS51449">
    <property type="entry name" value="MTTASE_N"/>
    <property type="match status" value="1"/>
</dbReference>
<keyword evidence="6" id="KW-0408">Iron</keyword>
<dbReference type="SFLD" id="SFLDS00029">
    <property type="entry name" value="Radical_SAM"/>
    <property type="match status" value="1"/>
</dbReference>
<dbReference type="FunFam" id="3.80.30.20:FF:000003">
    <property type="entry name" value="CDK5 regulatory subunit-associated protein 1"/>
    <property type="match status" value="1"/>
</dbReference>
<dbReference type="Gene3D" id="3.40.50.12160">
    <property type="entry name" value="Methylthiotransferase, N-terminal domain"/>
    <property type="match status" value="1"/>
</dbReference>
<evidence type="ECO:0000259" key="10">
    <source>
        <dbReference type="PROSITE" id="PS51918"/>
    </source>
</evidence>
<keyword evidence="4" id="KW-0949">S-adenosyl-L-methionine</keyword>
<dbReference type="FunFam" id="3.40.50.12160:FF:000003">
    <property type="entry name" value="CDK5 regulatory subunit-associated protein 1"/>
    <property type="match status" value="1"/>
</dbReference>
<dbReference type="Pfam" id="PF04055">
    <property type="entry name" value="Radical_SAM"/>
    <property type="match status" value="1"/>
</dbReference>
<dbReference type="CDD" id="cd01335">
    <property type="entry name" value="Radical_SAM"/>
    <property type="match status" value="1"/>
</dbReference>
<dbReference type="SFLD" id="SFLDG01061">
    <property type="entry name" value="methylthiotransferase"/>
    <property type="match status" value="1"/>
</dbReference>
<dbReference type="AlphaFoldDB" id="A0A7S3CTV3"/>
<sequence length="479" mass="54974">MNRSSGKSYFIETHGCQMNVADSQIVETVMDSAGYSMADDAEEADVLFINTCAIREGAEQKIWNKLGSKHHAMKLRKREKKIGVLGCMAERLKDKMLENKTVDLVAGPDAYRDLPRLLKILENQSEESEQAMNVQLSFDETYADIIPVRKDKNDFHAWISIMRGCNNMCSFCIVPFTRGRERSRPTLSIEDEVRYLRDQGVREVTLLGQNVNSYHDQGQMSQWLDHSFVGGKHENSSGFKETFKLRDGEGVRFAELLDRVSDIAPEVRFRFTSPHPKDFPDPLLHVIANKANVCKQIHLPAQSGNTDMLFRMRRNHSRESYLELVSHIREIIPGVALSSDFICGFCGETDEEFEDTMSLIELVGYDQAFFFAYSMRERTHAHRRMQDDVPEDVKKRRLVRMIDAFKVKQLEIQKAEIGREHLVFIDKLGRVKETQFSGLTDTNKRAILPRNTEVSYDIGDLVRARVTDSSQNTLFCEPI</sequence>
<dbReference type="InterPro" id="IPR007197">
    <property type="entry name" value="rSAM"/>
</dbReference>
<dbReference type="InterPro" id="IPR006638">
    <property type="entry name" value="Elp3/MiaA/NifB-like_rSAM"/>
</dbReference>
<accession>A0A7S3CTV3</accession>
<evidence type="ECO:0000256" key="6">
    <source>
        <dbReference type="ARBA" id="ARBA00023004"/>
    </source>
</evidence>
<evidence type="ECO:0000256" key="5">
    <source>
        <dbReference type="ARBA" id="ARBA00022723"/>
    </source>
</evidence>
<dbReference type="PROSITE" id="PS51918">
    <property type="entry name" value="RADICAL_SAM"/>
    <property type="match status" value="1"/>
</dbReference>
<dbReference type="PANTHER" id="PTHR43020:SF2">
    <property type="entry name" value="MITOCHONDRIAL TRNA METHYLTHIOTRANSFERASE CDK5RAP1"/>
    <property type="match status" value="1"/>
</dbReference>
<dbReference type="SUPFAM" id="SSF102114">
    <property type="entry name" value="Radical SAM enzymes"/>
    <property type="match status" value="1"/>
</dbReference>
<dbReference type="GO" id="GO:0051539">
    <property type="term" value="F:4 iron, 4 sulfur cluster binding"/>
    <property type="evidence" value="ECO:0007669"/>
    <property type="project" value="UniProtKB-KW"/>
</dbReference>
<keyword evidence="7" id="KW-0411">Iron-sulfur</keyword>
<proteinExistence type="inferred from homology"/>
<organism evidence="11">
    <name type="scientific">Strombidium rassoulzadegani</name>
    <dbReference type="NCBI Taxonomy" id="1082188"/>
    <lineage>
        <taxon>Eukaryota</taxon>
        <taxon>Sar</taxon>
        <taxon>Alveolata</taxon>
        <taxon>Ciliophora</taxon>
        <taxon>Intramacronucleata</taxon>
        <taxon>Spirotrichea</taxon>
        <taxon>Oligotrichia</taxon>
        <taxon>Strombidiidae</taxon>
        <taxon>Strombidium</taxon>
    </lineage>
</organism>
<dbReference type="Pfam" id="PF00919">
    <property type="entry name" value="UPF0004"/>
    <property type="match status" value="1"/>
</dbReference>
<evidence type="ECO:0000256" key="3">
    <source>
        <dbReference type="ARBA" id="ARBA00022485"/>
    </source>
</evidence>
<dbReference type="InterPro" id="IPR013848">
    <property type="entry name" value="Methylthiotransferase_N"/>
</dbReference>
<evidence type="ECO:0000256" key="1">
    <source>
        <dbReference type="ARBA" id="ARBA00001966"/>
    </source>
</evidence>
<comment type="cofactor">
    <cofactor evidence="1">
        <name>[4Fe-4S] cluster</name>
        <dbReference type="ChEBI" id="CHEBI:49883"/>
    </cofactor>
</comment>
<comment type="similarity">
    <text evidence="2">Belongs to the methylthiotransferase family. MiaB subfamily.</text>
</comment>
<dbReference type="PANTHER" id="PTHR43020">
    <property type="entry name" value="CDK5 REGULATORY SUBUNIT-ASSOCIATED PROTEIN 1"/>
    <property type="match status" value="1"/>
</dbReference>
<feature type="domain" description="MTTase N-terminal" evidence="9">
    <location>
        <begin position="7"/>
        <end position="123"/>
    </location>
</feature>
<dbReference type="InterPro" id="IPR023404">
    <property type="entry name" value="rSAM_horseshoe"/>
</dbReference>
<dbReference type="SMART" id="SM00729">
    <property type="entry name" value="Elp3"/>
    <property type="match status" value="1"/>
</dbReference>
<evidence type="ECO:0000259" key="9">
    <source>
        <dbReference type="PROSITE" id="PS51449"/>
    </source>
</evidence>
<dbReference type="InterPro" id="IPR038135">
    <property type="entry name" value="Methylthiotransferase_N_sf"/>
</dbReference>
<dbReference type="GO" id="GO:0046872">
    <property type="term" value="F:metal ion binding"/>
    <property type="evidence" value="ECO:0007669"/>
    <property type="project" value="UniProtKB-KW"/>
</dbReference>
<name>A0A7S3CTV3_9SPIT</name>
<dbReference type="PROSITE" id="PS01278">
    <property type="entry name" value="MTTASE_RADICAL"/>
    <property type="match status" value="1"/>
</dbReference>
<dbReference type="GO" id="GO:0005739">
    <property type="term" value="C:mitochondrion"/>
    <property type="evidence" value="ECO:0007669"/>
    <property type="project" value="TreeGrafter"/>
</dbReference>
<protein>
    <submittedName>
        <fullName evidence="11">Uncharacterized protein</fullName>
    </submittedName>
</protein>
<dbReference type="InterPro" id="IPR020612">
    <property type="entry name" value="Methylthiotransferase_CS"/>
</dbReference>
<evidence type="ECO:0000256" key="7">
    <source>
        <dbReference type="ARBA" id="ARBA00023014"/>
    </source>
</evidence>
<dbReference type="GO" id="GO:0080090">
    <property type="term" value="P:regulation of primary metabolic process"/>
    <property type="evidence" value="ECO:0007669"/>
    <property type="project" value="UniProtKB-ARBA"/>
</dbReference>
<dbReference type="SFLD" id="SFLDG01082">
    <property type="entry name" value="B12-binding_domain_containing"/>
    <property type="match status" value="1"/>
</dbReference>
<dbReference type="Gene3D" id="3.80.30.20">
    <property type="entry name" value="tm_1862 like domain"/>
    <property type="match status" value="1"/>
</dbReference>
<dbReference type="InterPro" id="IPR005839">
    <property type="entry name" value="Methylthiotransferase"/>
</dbReference>
<dbReference type="InterPro" id="IPR002792">
    <property type="entry name" value="TRAM_dom"/>
</dbReference>
<dbReference type="NCBIfam" id="TIGR00089">
    <property type="entry name" value="MiaB/RimO family radical SAM methylthiotransferase"/>
    <property type="match status" value="1"/>
</dbReference>
<dbReference type="GO" id="GO:0005829">
    <property type="term" value="C:cytosol"/>
    <property type="evidence" value="ECO:0007669"/>
    <property type="project" value="TreeGrafter"/>
</dbReference>
<dbReference type="SFLD" id="SFLDF00273">
    <property type="entry name" value="(dimethylallyl)adenosine_tRNA"/>
    <property type="match status" value="1"/>
</dbReference>
<keyword evidence="5" id="KW-0479">Metal-binding</keyword>
<dbReference type="InterPro" id="IPR058240">
    <property type="entry name" value="rSAM_sf"/>
</dbReference>
<evidence type="ECO:0000259" key="8">
    <source>
        <dbReference type="PROSITE" id="PS50926"/>
    </source>
</evidence>
<dbReference type="SFLD" id="SFLDF00413">
    <property type="entry name" value="CDK5RAP1"/>
    <property type="match status" value="1"/>
</dbReference>
<evidence type="ECO:0000313" key="11">
    <source>
        <dbReference type="EMBL" id="CAE0237171.1"/>
    </source>
</evidence>
<feature type="domain" description="Radical SAM core" evidence="10">
    <location>
        <begin position="151"/>
        <end position="411"/>
    </location>
</feature>
<dbReference type="GO" id="GO:0060255">
    <property type="term" value="P:regulation of macromolecule metabolic process"/>
    <property type="evidence" value="ECO:0007669"/>
    <property type="project" value="UniProtKB-ARBA"/>
</dbReference>
<feature type="domain" description="TRAM" evidence="8">
    <location>
        <begin position="414"/>
        <end position="479"/>
    </location>
</feature>
<dbReference type="InterPro" id="IPR006463">
    <property type="entry name" value="MiaB_methiolase"/>
</dbReference>
<evidence type="ECO:0000256" key="4">
    <source>
        <dbReference type="ARBA" id="ARBA00022691"/>
    </source>
</evidence>
<keyword evidence="3" id="KW-0004">4Fe-4S</keyword>
<reference evidence="11" key="1">
    <citation type="submission" date="2021-01" db="EMBL/GenBank/DDBJ databases">
        <authorList>
            <person name="Corre E."/>
            <person name="Pelletier E."/>
            <person name="Niang G."/>
            <person name="Scheremetjew M."/>
            <person name="Finn R."/>
            <person name="Kale V."/>
            <person name="Holt S."/>
            <person name="Cochrane G."/>
            <person name="Meng A."/>
            <person name="Brown T."/>
            <person name="Cohen L."/>
        </authorList>
    </citation>
    <scope>NUCLEOTIDE SEQUENCE</scope>
    <source>
        <strain evidence="11">Ras09</strain>
    </source>
</reference>
<dbReference type="PROSITE" id="PS50926">
    <property type="entry name" value="TRAM"/>
    <property type="match status" value="1"/>
</dbReference>
<dbReference type="GO" id="GO:0035597">
    <property type="term" value="F:tRNA-2-methylthio-N(6)-dimethylallyladenosine(37) synthase activity"/>
    <property type="evidence" value="ECO:0007669"/>
    <property type="project" value="TreeGrafter"/>
</dbReference>